<keyword evidence="3" id="KW-1185">Reference proteome</keyword>
<keyword evidence="1" id="KW-0812">Transmembrane</keyword>
<evidence type="ECO:0000313" key="3">
    <source>
        <dbReference type="Proteomes" id="UP000800036"/>
    </source>
</evidence>
<sequence>MCRGAEYALALYSRRYGPPSGGIIKGLLKIRGGGGGGGGDPSCMDSGKYSISRLLQALNVRRWKLLMRWTSFSSEHQGSGGCADSLVLQGVFTSKANPHNYLSIAKGLFFCSTGVAVSLASFVPSLGAIFFYKGGGDPLLFIGRHLPNFVS</sequence>
<organism evidence="2 3">
    <name type="scientific">Bimuria novae-zelandiae CBS 107.79</name>
    <dbReference type="NCBI Taxonomy" id="1447943"/>
    <lineage>
        <taxon>Eukaryota</taxon>
        <taxon>Fungi</taxon>
        <taxon>Dikarya</taxon>
        <taxon>Ascomycota</taxon>
        <taxon>Pezizomycotina</taxon>
        <taxon>Dothideomycetes</taxon>
        <taxon>Pleosporomycetidae</taxon>
        <taxon>Pleosporales</taxon>
        <taxon>Massarineae</taxon>
        <taxon>Didymosphaeriaceae</taxon>
        <taxon>Bimuria</taxon>
    </lineage>
</organism>
<feature type="transmembrane region" description="Helical" evidence="1">
    <location>
        <begin position="108"/>
        <end position="132"/>
    </location>
</feature>
<evidence type="ECO:0000313" key="2">
    <source>
        <dbReference type="EMBL" id="KAF1964961.1"/>
    </source>
</evidence>
<dbReference type="EMBL" id="ML976773">
    <property type="protein sequence ID" value="KAF1964961.1"/>
    <property type="molecule type" value="Genomic_DNA"/>
</dbReference>
<dbReference type="Proteomes" id="UP000800036">
    <property type="component" value="Unassembled WGS sequence"/>
</dbReference>
<proteinExistence type="predicted"/>
<keyword evidence="1" id="KW-1133">Transmembrane helix</keyword>
<reference evidence="2" key="1">
    <citation type="journal article" date="2020" name="Stud. Mycol.">
        <title>101 Dothideomycetes genomes: a test case for predicting lifestyles and emergence of pathogens.</title>
        <authorList>
            <person name="Haridas S."/>
            <person name="Albert R."/>
            <person name="Binder M."/>
            <person name="Bloem J."/>
            <person name="Labutti K."/>
            <person name="Salamov A."/>
            <person name="Andreopoulos B."/>
            <person name="Baker S."/>
            <person name="Barry K."/>
            <person name="Bills G."/>
            <person name="Bluhm B."/>
            <person name="Cannon C."/>
            <person name="Castanera R."/>
            <person name="Culley D."/>
            <person name="Daum C."/>
            <person name="Ezra D."/>
            <person name="Gonzalez J."/>
            <person name="Henrissat B."/>
            <person name="Kuo A."/>
            <person name="Liang C."/>
            <person name="Lipzen A."/>
            <person name="Lutzoni F."/>
            <person name="Magnuson J."/>
            <person name="Mondo S."/>
            <person name="Nolan M."/>
            <person name="Ohm R."/>
            <person name="Pangilinan J."/>
            <person name="Park H.-J."/>
            <person name="Ramirez L."/>
            <person name="Alfaro M."/>
            <person name="Sun H."/>
            <person name="Tritt A."/>
            <person name="Yoshinaga Y."/>
            <person name="Zwiers L.-H."/>
            <person name="Turgeon B."/>
            <person name="Goodwin S."/>
            <person name="Spatafora J."/>
            <person name="Crous P."/>
            <person name="Grigoriev I."/>
        </authorList>
    </citation>
    <scope>NUCLEOTIDE SEQUENCE</scope>
    <source>
        <strain evidence="2">CBS 107.79</strain>
    </source>
</reference>
<gene>
    <name evidence="2" type="ORF">BU23DRAFT_39358</name>
</gene>
<dbReference type="AlphaFoldDB" id="A0A6A5UJ55"/>
<accession>A0A6A5UJ55</accession>
<name>A0A6A5UJ55_9PLEO</name>
<protein>
    <submittedName>
        <fullName evidence="2">Uncharacterized protein</fullName>
    </submittedName>
</protein>
<keyword evidence="1" id="KW-0472">Membrane</keyword>
<evidence type="ECO:0000256" key="1">
    <source>
        <dbReference type="SAM" id="Phobius"/>
    </source>
</evidence>